<proteinExistence type="predicted"/>
<evidence type="ECO:0008006" key="9">
    <source>
        <dbReference type="Google" id="ProtNLM"/>
    </source>
</evidence>
<dbReference type="EMBL" id="QXFT01001811">
    <property type="protein sequence ID" value="KAE9309860.1"/>
    <property type="molecule type" value="Genomic_DNA"/>
</dbReference>
<organism evidence="5 7">
    <name type="scientific">Phytophthora rubi</name>
    <dbReference type="NCBI Taxonomy" id="129364"/>
    <lineage>
        <taxon>Eukaryota</taxon>
        <taxon>Sar</taxon>
        <taxon>Stramenopiles</taxon>
        <taxon>Oomycota</taxon>
        <taxon>Peronosporomycetes</taxon>
        <taxon>Peronosporales</taxon>
        <taxon>Peronosporaceae</taxon>
        <taxon>Phytophthora</taxon>
    </lineage>
</organism>
<evidence type="ECO:0000313" key="4">
    <source>
        <dbReference type="EMBL" id="KAE8998415.1"/>
    </source>
</evidence>
<dbReference type="Proteomes" id="UP000434957">
    <property type="component" value="Unassembled WGS sequence"/>
</dbReference>
<evidence type="ECO:0000313" key="5">
    <source>
        <dbReference type="EMBL" id="KAE9309860.1"/>
    </source>
</evidence>
<feature type="compositionally biased region" description="Acidic residues" evidence="2">
    <location>
        <begin position="410"/>
        <end position="419"/>
    </location>
</feature>
<evidence type="ECO:0000313" key="8">
    <source>
        <dbReference type="Proteomes" id="UP000435112"/>
    </source>
</evidence>
<protein>
    <recommendedName>
        <fullName evidence="9">Cilia- and flagella-associated protein 157</fullName>
    </recommendedName>
</protein>
<evidence type="ECO:0000313" key="3">
    <source>
        <dbReference type="EMBL" id="KAE8994804.1"/>
    </source>
</evidence>
<reference evidence="5 7" key="1">
    <citation type="submission" date="2018-08" db="EMBL/GenBank/DDBJ databases">
        <title>Genomic investigation of the strawberry pathogen Phytophthora fragariae indicates pathogenicity is determined by transcriptional variation in three key races.</title>
        <authorList>
            <person name="Adams T.M."/>
            <person name="Armitage A.D."/>
            <person name="Sobczyk M.K."/>
            <person name="Bates H.J."/>
            <person name="Dunwell J.M."/>
            <person name="Nellist C.F."/>
            <person name="Harrison R.J."/>
        </authorList>
    </citation>
    <scope>NUCLEOTIDE SEQUENCE [LARGE SCALE GENOMIC DNA]</scope>
    <source>
        <strain evidence="4 6">SCRP249</strain>
        <strain evidence="3 8">SCRP324</strain>
        <strain evidence="5 7">SCRP333</strain>
    </source>
</reference>
<dbReference type="Proteomes" id="UP000435112">
    <property type="component" value="Unassembled WGS sequence"/>
</dbReference>
<feature type="region of interest" description="Disordered" evidence="2">
    <location>
        <begin position="398"/>
        <end position="428"/>
    </location>
</feature>
<keyword evidence="1" id="KW-0175">Coiled coil</keyword>
<dbReference type="AlphaFoldDB" id="A0A6A4DYZ6"/>
<evidence type="ECO:0000256" key="2">
    <source>
        <dbReference type="SAM" id="MobiDB-lite"/>
    </source>
</evidence>
<evidence type="ECO:0000313" key="7">
    <source>
        <dbReference type="Proteomes" id="UP000434957"/>
    </source>
</evidence>
<feature type="compositionally biased region" description="Low complexity" evidence="2">
    <location>
        <begin position="37"/>
        <end position="47"/>
    </location>
</feature>
<dbReference type="OrthoDB" id="159008at2759"/>
<feature type="compositionally biased region" description="Low complexity" evidence="2">
    <location>
        <begin position="10"/>
        <end position="19"/>
    </location>
</feature>
<name>A0A6A4DYZ6_9STRA</name>
<sequence>MEAPSEDRSNTTSKSSVSSLHRRFHTNLQRVQEQEAEIQQLQQQTKDQQQRIDELEEQARHPTLEADKEHERQLAQLHSELADRDRLLKEQDDEMDQATQTMSMLIQHVQALKEVVARAEQAQRDAEADQMLRHVLREGDDDGVDSEVIEQLRVELQSSIQAQQQSSRLVCELEEERVWLKETAEMLSRELQELKEAKYDLILRMQSEQEAKSKADEEVERLKAIASLRDEFVAVLQAQVKAMHTDKQKLEHAIACCQRSADQRFQVLEKDRQSIEAENDRLRAELSSLRQNFAAMSSKLLEIENDVELEYDDEYEERLGSEAAPIVGVKQAVMAPSSVTTLALIQEDSQELVTGNNLQQGHIKNVPAYVLVKKLELLLSAQLDHLIARRESRRDNISARVGKHGNASSDYDEGADAADADWSGGSRK</sequence>
<feature type="region of interest" description="Disordered" evidence="2">
    <location>
        <begin position="1"/>
        <end position="71"/>
    </location>
</feature>
<comment type="caution">
    <text evidence="5">The sequence shown here is derived from an EMBL/GenBank/DDBJ whole genome shotgun (WGS) entry which is preliminary data.</text>
</comment>
<gene>
    <name evidence="4" type="ORF">PR001_g19328</name>
    <name evidence="3" type="ORF">PR002_g19818</name>
    <name evidence="5" type="ORF">PR003_g20407</name>
</gene>
<dbReference type="EMBL" id="QXFV01001784">
    <property type="protein sequence ID" value="KAE8998415.1"/>
    <property type="molecule type" value="Genomic_DNA"/>
</dbReference>
<feature type="compositionally biased region" description="Basic and acidic residues" evidence="2">
    <location>
        <begin position="48"/>
        <end position="71"/>
    </location>
</feature>
<keyword evidence="7" id="KW-1185">Reference proteome</keyword>
<accession>A0A6A4DYZ6</accession>
<dbReference type="Proteomes" id="UP000429607">
    <property type="component" value="Unassembled WGS sequence"/>
</dbReference>
<feature type="coiled-coil region" evidence="1">
    <location>
        <begin position="177"/>
        <end position="225"/>
    </location>
</feature>
<evidence type="ECO:0000313" key="6">
    <source>
        <dbReference type="Proteomes" id="UP000429607"/>
    </source>
</evidence>
<feature type="coiled-coil region" evidence="1">
    <location>
        <begin position="265"/>
        <end position="306"/>
    </location>
</feature>
<evidence type="ECO:0000256" key="1">
    <source>
        <dbReference type="SAM" id="Coils"/>
    </source>
</evidence>
<dbReference type="EMBL" id="QXFU01001829">
    <property type="protein sequence ID" value="KAE8994804.1"/>
    <property type="molecule type" value="Genomic_DNA"/>
</dbReference>